<name>A0A517MDG1_9BACT</name>
<dbReference type="PANTHER" id="PTHR43042">
    <property type="entry name" value="SAM-DEPENDENT METHYLTRANSFERASE"/>
    <property type="match status" value="1"/>
</dbReference>
<feature type="domain" description="S-adenosylmethionine-dependent methyltransferase" evidence="5">
    <location>
        <begin position="75"/>
        <end position="307"/>
    </location>
</feature>
<dbReference type="Gene3D" id="3.40.50.150">
    <property type="entry name" value="Vaccinia Virus protein VP39"/>
    <property type="match status" value="1"/>
</dbReference>
<organism evidence="6 7">
    <name type="scientific">Roseimaritima multifibrata</name>
    <dbReference type="NCBI Taxonomy" id="1930274"/>
    <lineage>
        <taxon>Bacteria</taxon>
        <taxon>Pseudomonadati</taxon>
        <taxon>Planctomycetota</taxon>
        <taxon>Planctomycetia</taxon>
        <taxon>Pirellulales</taxon>
        <taxon>Pirellulaceae</taxon>
        <taxon>Roseimaritima</taxon>
    </lineage>
</organism>
<dbReference type="GO" id="GO:0008168">
    <property type="term" value="F:methyltransferase activity"/>
    <property type="evidence" value="ECO:0007669"/>
    <property type="project" value="UniProtKB-KW"/>
</dbReference>
<dbReference type="Proteomes" id="UP000320672">
    <property type="component" value="Chromosome"/>
</dbReference>
<dbReference type="Gene3D" id="3.30.750.80">
    <property type="entry name" value="RNA methyltransferase domain (HRMD) like"/>
    <property type="match status" value="1"/>
</dbReference>
<dbReference type="EMBL" id="CP036262">
    <property type="protein sequence ID" value="QDS92817.1"/>
    <property type="molecule type" value="Genomic_DNA"/>
</dbReference>
<dbReference type="SUPFAM" id="SSF53335">
    <property type="entry name" value="S-adenosyl-L-methionine-dependent methyltransferases"/>
    <property type="match status" value="1"/>
</dbReference>
<dbReference type="InterPro" id="IPR019614">
    <property type="entry name" value="SAM-dep_methyl-trfase"/>
</dbReference>
<dbReference type="EC" id="2.1.1.264" evidence="6"/>
<dbReference type="CDD" id="cd02440">
    <property type="entry name" value="AdoMet_MTases"/>
    <property type="match status" value="1"/>
</dbReference>
<dbReference type="KEGG" id="rml:FF011L_15660"/>
<dbReference type="Pfam" id="PF10672">
    <property type="entry name" value="Methyltrans_SAM"/>
    <property type="match status" value="1"/>
</dbReference>
<dbReference type="PANTHER" id="PTHR43042:SF3">
    <property type="entry name" value="RIBOSOMAL RNA LARGE SUBUNIT METHYLTRANSFERASE YWBD-RELATED"/>
    <property type="match status" value="1"/>
</dbReference>
<keyword evidence="2 6" id="KW-0808">Transferase</keyword>
<gene>
    <name evidence="6" type="primary">rlmK</name>
    <name evidence="6" type="ORF">FF011L_15660</name>
</gene>
<reference evidence="6 7" key="1">
    <citation type="submission" date="2019-02" db="EMBL/GenBank/DDBJ databases">
        <title>Deep-cultivation of Planctomycetes and their phenomic and genomic characterization uncovers novel biology.</title>
        <authorList>
            <person name="Wiegand S."/>
            <person name="Jogler M."/>
            <person name="Boedeker C."/>
            <person name="Pinto D."/>
            <person name="Vollmers J."/>
            <person name="Rivas-Marin E."/>
            <person name="Kohn T."/>
            <person name="Peeters S.H."/>
            <person name="Heuer A."/>
            <person name="Rast P."/>
            <person name="Oberbeckmann S."/>
            <person name="Bunk B."/>
            <person name="Jeske O."/>
            <person name="Meyerdierks A."/>
            <person name="Storesund J.E."/>
            <person name="Kallscheuer N."/>
            <person name="Luecker S."/>
            <person name="Lage O.M."/>
            <person name="Pohl T."/>
            <person name="Merkel B.J."/>
            <person name="Hornburger P."/>
            <person name="Mueller R.-W."/>
            <person name="Bruemmer F."/>
            <person name="Labrenz M."/>
            <person name="Spormann A.M."/>
            <person name="Op den Camp H."/>
            <person name="Overmann J."/>
            <person name="Amann R."/>
            <person name="Jetten M.S.M."/>
            <person name="Mascher T."/>
            <person name="Medema M.H."/>
            <person name="Devos D.P."/>
            <person name="Kaster A.-K."/>
            <person name="Ovreas L."/>
            <person name="Rohde M."/>
            <person name="Galperin M.Y."/>
            <person name="Jogler C."/>
        </authorList>
    </citation>
    <scope>NUCLEOTIDE SEQUENCE [LARGE SCALE GENOMIC DNA]</scope>
    <source>
        <strain evidence="6 7">FF011L</strain>
    </source>
</reference>
<dbReference type="RefSeq" id="WP_246109794.1">
    <property type="nucleotide sequence ID" value="NZ_CP036262.1"/>
</dbReference>
<keyword evidence="7" id="KW-1185">Reference proteome</keyword>
<evidence type="ECO:0000256" key="4">
    <source>
        <dbReference type="SAM" id="MobiDB-lite"/>
    </source>
</evidence>
<feature type="region of interest" description="Disordered" evidence="4">
    <location>
        <begin position="1"/>
        <end position="33"/>
    </location>
</feature>
<dbReference type="GO" id="GO:0032259">
    <property type="term" value="P:methylation"/>
    <property type="evidence" value="ECO:0007669"/>
    <property type="project" value="UniProtKB-KW"/>
</dbReference>
<dbReference type="InterPro" id="IPR029063">
    <property type="entry name" value="SAM-dependent_MTases_sf"/>
</dbReference>
<keyword evidence="3" id="KW-0949">S-adenosyl-L-methionine</keyword>
<evidence type="ECO:0000259" key="5">
    <source>
        <dbReference type="Pfam" id="PF10672"/>
    </source>
</evidence>
<sequence>MHDPNNPPNLPASSQPEDSAEASENAELQAKTASQIETFQNRLVKRARHFRRWPARRDIHCFRLYEKDIPEIPLVVDRYDDHLHITEYERPHTRTPFQHAHWLEQLRLAAAECLSVAPEHAFLKQRSRQEGTTQHEVIDGQRYEQIVGEAGLKFIVNLSDYVDTGLFLDHRITRGMVRDESKGKHVLNLFAYTGAFSVYAADGAAASTTTVDWSRTYLDWAKRNMALNGFQQPHHTFHRIGVPEFLADRKQMKQNPAVVDGYDIAVVDPPTFSNSKRIEGHWDVQRDHVQLLQQLITWMRPGGTIYFSNNFRGFKWDPTPFQLASEHEISQQTVPEDYRNRRIHRCWKLKCHGSK</sequence>
<evidence type="ECO:0000256" key="3">
    <source>
        <dbReference type="ARBA" id="ARBA00022691"/>
    </source>
</evidence>
<feature type="compositionally biased region" description="Pro residues" evidence="4">
    <location>
        <begin position="1"/>
        <end position="10"/>
    </location>
</feature>
<keyword evidence="1 6" id="KW-0489">Methyltransferase</keyword>
<dbReference type="AlphaFoldDB" id="A0A517MDG1"/>
<accession>A0A517MDG1</accession>
<evidence type="ECO:0000256" key="2">
    <source>
        <dbReference type="ARBA" id="ARBA00022679"/>
    </source>
</evidence>
<evidence type="ECO:0000256" key="1">
    <source>
        <dbReference type="ARBA" id="ARBA00022603"/>
    </source>
</evidence>
<evidence type="ECO:0000313" key="6">
    <source>
        <dbReference type="EMBL" id="QDS92817.1"/>
    </source>
</evidence>
<protein>
    <submittedName>
        <fullName evidence="6">Ribosomal RNA large subunit methyltransferase K</fullName>
        <ecNumber evidence="6">2.1.1.264</ecNumber>
    </submittedName>
</protein>
<evidence type="ECO:0000313" key="7">
    <source>
        <dbReference type="Proteomes" id="UP000320672"/>
    </source>
</evidence>
<proteinExistence type="predicted"/>